<dbReference type="PROSITE" id="PS50921">
    <property type="entry name" value="ANTAR"/>
    <property type="match status" value="1"/>
</dbReference>
<dbReference type="Pfam" id="PF03861">
    <property type="entry name" value="ANTAR"/>
    <property type="match status" value="1"/>
</dbReference>
<dbReference type="Gene3D" id="3.30.450.40">
    <property type="match status" value="1"/>
</dbReference>
<dbReference type="SUPFAM" id="SSF52172">
    <property type="entry name" value="CheY-like"/>
    <property type="match status" value="1"/>
</dbReference>
<evidence type="ECO:0000313" key="8">
    <source>
        <dbReference type="Proteomes" id="UP000198680"/>
    </source>
</evidence>
<dbReference type="RefSeq" id="WP_091222148.1">
    <property type="nucleotide sequence ID" value="NZ_FNHE01000011.1"/>
</dbReference>
<dbReference type="InterPro" id="IPR003018">
    <property type="entry name" value="GAF"/>
</dbReference>
<dbReference type="STRING" id="1137991.SAMN05660642_03850"/>
<sequence length="253" mass="27057">MANPEPSDPLDPVEALERLGRLSLREHCMRSLLQTVADLAGEVVPGDPETSVSLLINDRPGTSVFTGELARACDESQYARGYGPCLHAAGTGEVVEIADAQAETRWPDYTAYAVEQGMLSSLSVPLPITEGIAGAVNLYARKPNAFDEASRSAAVRFAGYASVVAANMYAHEEARDLVEHLERRVESRAVVERATGMLMERHGLTTEQARQVLARVARYADSRVKDVAAGLVRTGELPGDGDPAADLLEGTGP</sequence>
<dbReference type="InterPro" id="IPR005561">
    <property type="entry name" value="ANTAR"/>
</dbReference>
<name>A0A1G9Y199_9ACTN</name>
<keyword evidence="8" id="KW-1185">Reference proteome</keyword>
<keyword evidence="2" id="KW-0418">Kinase</keyword>
<dbReference type="Pfam" id="PF13185">
    <property type="entry name" value="GAF_2"/>
    <property type="match status" value="1"/>
</dbReference>
<dbReference type="InterPro" id="IPR011006">
    <property type="entry name" value="CheY-like_superfamily"/>
</dbReference>
<proteinExistence type="predicted"/>
<dbReference type="InterPro" id="IPR036388">
    <property type="entry name" value="WH-like_DNA-bd_sf"/>
</dbReference>
<accession>A0A1G9Y199</accession>
<evidence type="ECO:0000259" key="6">
    <source>
        <dbReference type="PROSITE" id="PS50921"/>
    </source>
</evidence>
<evidence type="ECO:0000313" key="7">
    <source>
        <dbReference type="EMBL" id="SDN02849.1"/>
    </source>
</evidence>
<gene>
    <name evidence="7" type="ORF">SAMN05660642_03850</name>
</gene>
<dbReference type="GO" id="GO:0003723">
    <property type="term" value="F:RNA binding"/>
    <property type="evidence" value="ECO:0007669"/>
    <property type="project" value="InterPro"/>
</dbReference>
<keyword evidence="1" id="KW-0808">Transferase</keyword>
<dbReference type="InterPro" id="IPR029016">
    <property type="entry name" value="GAF-like_dom_sf"/>
</dbReference>
<reference evidence="8" key="1">
    <citation type="submission" date="2016-10" db="EMBL/GenBank/DDBJ databases">
        <authorList>
            <person name="Varghese N."/>
            <person name="Submissions S."/>
        </authorList>
    </citation>
    <scope>NUCLEOTIDE SEQUENCE [LARGE SCALE GENOMIC DNA]</scope>
    <source>
        <strain evidence="8">DSM 45419</strain>
    </source>
</reference>
<feature type="region of interest" description="Disordered" evidence="5">
    <location>
        <begin position="233"/>
        <end position="253"/>
    </location>
</feature>
<evidence type="ECO:0000256" key="1">
    <source>
        <dbReference type="ARBA" id="ARBA00022679"/>
    </source>
</evidence>
<keyword evidence="4" id="KW-0804">Transcription</keyword>
<dbReference type="Proteomes" id="UP000198680">
    <property type="component" value="Unassembled WGS sequence"/>
</dbReference>
<dbReference type="AlphaFoldDB" id="A0A1G9Y199"/>
<dbReference type="PIRSF" id="PIRSF036625">
    <property type="entry name" value="GAF_ANTAR"/>
    <property type="match status" value="1"/>
</dbReference>
<evidence type="ECO:0000256" key="2">
    <source>
        <dbReference type="ARBA" id="ARBA00022777"/>
    </source>
</evidence>
<keyword evidence="3" id="KW-0805">Transcription regulation</keyword>
<dbReference type="SUPFAM" id="SSF55781">
    <property type="entry name" value="GAF domain-like"/>
    <property type="match status" value="1"/>
</dbReference>
<dbReference type="InterPro" id="IPR012074">
    <property type="entry name" value="GAF_ANTAR"/>
</dbReference>
<dbReference type="OrthoDB" id="4629915at2"/>
<feature type="domain" description="ANTAR" evidence="6">
    <location>
        <begin position="171"/>
        <end position="232"/>
    </location>
</feature>
<protein>
    <submittedName>
        <fullName evidence="7">GAF domain-containing protein</fullName>
    </submittedName>
</protein>
<dbReference type="SMART" id="SM01012">
    <property type="entry name" value="ANTAR"/>
    <property type="match status" value="1"/>
</dbReference>
<dbReference type="Gene3D" id="1.10.10.10">
    <property type="entry name" value="Winged helix-like DNA-binding domain superfamily/Winged helix DNA-binding domain"/>
    <property type="match status" value="1"/>
</dbReference>
<evidence type="ECO:0000256" key="4">
    <source>
        <dbReference type="ARBA" id="ARBA00023163"/>
    </source>
</evidence>
<organism evidence="7 8">
    <name type="scientific">Geodermatophilus siccatus</name>
    <dbReference type="NCBI Taxonomy" id="1137991"/>
    <lineage>
        <taxon>Bacteria</taxon>
        <taxon>Bacillati</taxon>
        <taxon>Actinomycetota</taxon>
        <taxon>Actinomycetes</taxon>
        <taxon>Geodermatophilales</taxon>
        <taxon>Geodermatophilaceae</taxon>
        <taxon>Geodermatophilus</taxon>
    </lineage>
</organism>
<evidence type="ECO:0000256" key="3">
    <source>
        <dbReference type="ARBA" id="ARBA00023015"/>
    </source>
</evidence>
<dbReference type="EMBL" id="FNHE01000011">
    <property type="protein sequence ID" value="SDN02849.1"/>
    <property type="molecule type" value="Genomic_DNA"/>
</dbReference>
<evidence type="ECO:0000256" key="5">
    <source>
        <dbReference type="SAM" id="MobiDB-lite"/>
    </source>
</evidence>
<dbReference type="GO" id="GO:0016301">
    <property type="term" value="F:kinase activity"/>
    <property type="evidence" value="ECO:0007669"/>
    <property type="project" value="UniProtKB-KW"/>
</dbReference>